<dbReference type="EMBL" id="BOPH01000073">
    <property type="protein sequence ID" value="GIJ70199.1"/>
    <property type="molecule type" value="Genomic_DNA"/>
</dbReference>
<protein>
    <submittedName>
        <fullName evidence="1">Uncharacterized protein</fullName>
    </submittedName>
</protein>
<gene>
    <name evidence="1" type="ORF">Voc01_051160</name>
</gene>
<accession>A0A8J3ZUL6</accession>
<dbReference type="Proteomes" id="UP000635606">
    <property type="component" value="Unassembled WGS sequence"/>
</dbReference>
<evidence type="ECO:0000313" key="2">
    <source>
        <dbReference type="Proteomes" id="UP000635606"/>
    </source>
</evidence>
<evidence type="ECO:0000313" key="1">
    <source>
        <dbReference type="EMBL" id="GIJ70199.1"/>
    </source>
</evidence>
<dbReference type="AlphaFoldDB" id="A0A8J3ZUL6"/>
<name>A0A8J3ZUL6_9ACTN</name>
<sequence length="224" mass="24166">MPPWPKTSFDSADAELDLSRFDFDVDFDAAYVHSGSLHIDGDWSGGDLFRRCGLDPDGRYLGELTAFVVDGDLTVDGTLDLDAGVKESFALMVTGALRAEVLTLDATMLFVFGGAQVSRLIDFTTNDGTLSIAGTTTCPLTICDEGDLNLRSTGHILCRFSTTLPDPHPPVDDPDDWPQPTITLSRAEVPSALAEGLYDESHWVDSELAVNWARAGRPLLIGTS</sequence>
<organism evidence="1 2">
    <name type="scientific">Virgisporangium ochraceum</name>
    <dbReference type="NCBI Taxonomy" id="65505"/>
    <lineage>
        <taxon>Bacteria</taxon>
        <taxon>Bacillati</taxon>
        <taxon>Actinomycetota</taxon>
        <taxon>Actinomycetes</taxon>
        <taxon>Micromonosporales</taxon>
        <taxon>Micromonosporaceae</taxon>
        <taxon>Virgisporangium</taxon>
    </lineage>
</organism>
<reference evidence="1" key="1">
    <citation type="submission" date="2021-01" db="EMBL/GenBank/DDBJ databases">
        <title>Whole genome shotgun sequence of Virgisporangium ochraceum NBRC 16418.</title>
        <authorList>
            <person name="Komaki H."/>
            <person name="Tamura T."/>
        </authorList>
    </citation>
    <scope>NUCLEOTIDE SEQUENCE</scope>
    <source>
        <strain evidence="1">NBRC 16418</strain>
    </source>
</reference>
<comment type="caution">
    <text evidence="1">The sequence shown here is derived from an EMBL/GenBank/DDBJ whole genome shotgun (WGS) entry which is preliminary data.</text>
</comment>
<keyword evidence="2" id="KW-1185">Reference proteome</keyword>
<proteinExistence type="predicted"/>